<keyword evidence="15" id="KW-1185">Reference proteome</keyword>
<evidence type="ECO:0000256" key="9">
    <source>
        <dbReference type="ARBA" id="ARBA00023004"/>
    </source>
</evidence>
<dbReference type="Gene3D" id="3.30.9.90">
    <property type="match status" value="1"/>
</dbReference>
<dbReference type="RefSeq" id="WP_047264508.1">
    <property type="nucleotide sequence ID" value="NZ_CP004021.1"/>
</dbReference>
<dbReference type="SUPFAM" id="SSF51905">
    <property type="entry name" value="FAD/NAD(P)-binding domain"/>
    <property type="match status" value="1"/>
</dbReference>
<dbReference type="PANTHER" id="PTHR10617:SF107">
    <property type="entry name" value="ELECTRON TRANSFER FLAVOPROTEIN-UBIQUINONE OXIDOREDUCTASE, MITOCHONDRIAL"/>
    <property type="match status" value="1"/>
</dbReference>
<evidence type="ECO:0000256" key="11">
    <source>
        <dbReference type="ARBA" id="ARBA00023075"/>
    </source>
</evidence>
<keyword evidence="11 12" id="KW-0830">Ubiquinone</keyword>
<dbReference type="GO" id="GO:0046872">
    <property type="term" value="F:metal ion binding"/>
    <property type="evidence" value="ECO:0007669"/>
    <property type="project" value="UniProtKB-KW"/>
</dbReference>
<evidence type="ECO:0000256" key="3">
    <source>
        <dbReference type="ARBA" id="ARBA00022448"/>
    </source>
</evidence>
<dbReference type="Pfam" id="PF05187">
    <property type="entry name" value="Fer4_ETF_QO"/>
    <property type="match status" value="1"/>
</dbReference>
<dbReference type="SUPFAM" id="SSF54373">
    <property type="entry name" value="FAD-linked reductases, C-terminal domain"/>
    <property type="match status" value="1"/>
</dbReference>
<keyword evidence="7 12" id="KW-0249">Electron transport</keyword>
<dbReference type="EMBL" id="CP004021">
    <property type="protein sequence ID" value="AKK20546.1"/>
    <property type="molecule type" value="Genomic_DNA"/>
</dbReference>
<dbReference type="STRING" id="1277257.G293_04655"/>
<keyword evidence="3 12" id="KW-0813">Transport</keyword>
<dbReference type="PROSITE" id="PS51379">
    <property type="entry name" value="4FE4S_FER_2"/>
    <property type="match status" value="1"/>
</dbReference>
<dbReference type="InterPro" id="IPR049398">
    <property type="entry name" value="ETF-QO/FixC_UQ-bd"/>
</dbReference>
<keyword evidence="10 12" id="KW-0411">Iron-sulfur</keyword>
<keyword evidence="9 12" id="KW-0408">Iron</keyword>
<gene>
    <name evidence="14" type="ORF">G293_04655</name>
</gene>
<dbReference type="EC" id="1.5.5.1" evidence="12"/>
<evidence type="ECO:0000313" key="15">
    <source>
        <dbReference type="Proteomes" id="UP000035503"/>
    </source>
</evidence>
<dbReference type="InterPro" id="IPR017896">
    <property type="entry name" value="4Fe4S_Fe-S-bd"/>
</dbReference>
<evidence type="ECO:0000256" key="6">
    <source>
        <dbReference type="ARBA" id="ARBA00022827"/>
    </source>
</evidence>
<evidence type="ECO:0000256" key="10">
    <source>
        <dbReference type="ARBA" id="ARBA00023014"/>
    </source>
</evidence>
<keyword evidence="8 12" id="KW-0560">Oxidoreductase</keyword>
<organism evidence="14 15">
    <name type="scientific">Candidatus Liberibacter africanus PTSAPSY</name>
    <dbReference type="NCBI Taxonomy" id="1277257"/>
    <lineage>
        <taxon>Bacteria</taxon>
        <taxon>Pseudomonadati</taxon>
        <taxon>Pseudomonadota</taxon>
        <taxon>Alphaproteobacteria</taxon>
        <taxon>Hyphomicrobiales</taxon>
        <taxon>Rhizobiaceae</taxon>
        <taxon>Liberibacter</taxon>
    </lineage>
</organism>
<dbReference type="InterPro" id="IPR007859">
    <property type="entry name" value="ETF-QO/FixX_C"/>
</dbReference>
<keyword evidence="4 12" id="KW-0285">Flavoprotein</keyword>
<dbReference type="Pfam" id="PF01946">
    <property type="entry name" value="Thi4"/>
    <property type="match status" value="1"/>
</dbReference>
<proteinExistence type="predicted"/>
<evidence type="ECO:0000256" key="4">
    <source>
        <dbReference type="ARBA" id="ARBA00022630"/>
    </source>
</evidence>
<dbReference type="PATRIC" id="fig|1277257.4.peg.1008"/>
<evidence type="ECO:0000256" key="7">
    <source>
        <dbReference type="ARBA" id="ARBA00022982"/>
    </source>
</evidence>
<comment type="catalytic activity">
    <reaction evidence="12">
        <text>a ubiquinone + reduced [electron-transfer flavoprotein] = a ubiquinol + oxidized [electron-transfer flavoprotein] + H(+)</text>
        <dbReference type="Rhea" id="RHEA:24052"/>
        <dbReference type="Rhea" id="RHEA-COMP:9565"/>
        <dbReference type="Rhea" id="RHEA-COMP:9566"/>
        <dbReference type="Rhea" id="RHEA-COMP:10685"/>
        <dbReference type="Rhea" id="RHEA-COMP:10686"/>
        <dbReference type="ChEBI" id="CHEBI:15378"/>
        <dbReference type="ChEBI" id="CHEBI:16389"/>
        <dbReference type="ChEBI" id="CHEBI:17976"/>
        <dbReference type="ChEBI" id="CHEBI:57692"/>
        <dbReference type="ChEBI" id="CHEBI:58307"/>
        <dbReference type="EC" id="1.5.5.1"/>
    </reaction>
</comment>
<feature type="domain" description="4Fe-4S ferredoxin-type" evidence="13">
    <location>
        <begin position="514"/>
        <end position="543"/>
    </location>
</feature>
<dbReference type="GO" id="GO:0004174">
    <property type="term" value="F:electron-transferring-flavoprotein dehydrogenase activity"/>
    <property type="evidence" value="ECO:0007669"/>
    <property type="project" value="UniProtKB-UniRule"/>
</dbReference>
<evidence type="ECO:0000256" key="1">
    <source>
        <dbReference type="ARBA" id="ARBA00001974"/>
    </source>
</evidence>
<dbReference type="InterPro" id="IPR036188">
    <property type="entry name" value="FAD/NAD-bd_sf"/>
</dbReference>
<evidence type="ECO:0000256" key="2">
    <source>
        <dbReference type="ARBA" id="ARBA00002819"/>
    </source>
</evidence>
<dbReference type="Gene3D" id="3.50.50.60">
    <property type="entry name" value="FAD/NAD(P)-binding domain"/>
    <property type="match status" value="1"/>
</dbReference>
<name>A0A0G3I3U3_LIBAF</name>
<dbReference type="KEGG" id="lau:G293_04655"/>
<dbReference type="OrthoDB" id="9766632at2"/>
<dbReference type="InterPro" id="IPR040156">
    <property type="entry name" value="ETF-QO"/>
</dbReference>
<dbReference type="AlphaFoldDB" id="A0A0G3I3U3"/>
<dbReference type="PRINTS" id="PR00368">
    <property type="entry name" value="FADPNR"/>
</dbReference>
<evidence type="ECO:0000256" key="8">
    <source>
        <dbReference type="ARBA" id="ARBA00023002"/>
    </source>
</evidence>
<dbReference type="SUPFAM" id="SSF54862">
    <property type="entry name" value="4Fe-4S ferredoxins"/>
    <property type="match status" value="1"/>
</dbReference>
<evidence type="ECO:0000259" key="13">
    <source>
        <dbReference type="PROSITE" id="PS51379"/>
    </source>
</evidence>
<comment type="cofactor">
    <cofactor evidence="1 12">
        <name>FAD</name>
        <dbReference type="ChEBI" id="CHEBI:57692"/>
    </cofactor>
</comment>
<evidence type="ECO:0000256" key="5">
    <source>
        <dbReference type="ARBA" id="ARBA00022723"/>
    </source>
</evidence>
<dbReference type="GO" id="GO:0051539">
    <property type="term" value="F:4 iron, 4 sulfur cluster binding"/>
    <property type="evidence" value="ECO:0007669"/>
    <property type="project" value="UniProtKB-UniRule"/>
</dbReference>
<dbReference type="PANTHER" id="PTHR10617">
    <property type="entry name" value="ELECTRON TRANSFER FLAVOPROTEIN-UBIQUINONE OXIDOREDUCTASE"/>
    <property type="match status" value="1"/>
</dbReference>
<dbReference type="Pfam" id="PF21162">
    <property type="entry name" value="ETFQO_UQ-bd"/>
    <property type="match status" value="1"/>
</dbReference>
<evidence type="ECO:0000256" key="12">
    <source>
        <dbReference type="RuleBase" id="RU366068"/>
    </source>
</evidence>
<dbReference type="Proteomes" id="UP000035503">
    <property type="component" value="Chromosome"/>
</dbReference>
<accession>A0A0G3I3U3</accession>
<reference evidence="14 15" key="1">
    <citation type="journal article" date="2015" name="Genome Announc.">
        <title>Complete Genome Sequence of 'Candidatus Liberibacter africanus,' a Bacterium Associated with Citrus Huanglongbing.</title>
        <authorList>
            <person name="Lin H."/>
            <person name="Pietersen G."/>
            <person name="Han C."/>
            <person name="Read D.A."/>
            <person name="Lou B."/>
            <person name="Gupta G."/>
            <person name="Civerolo E.L."/>
        </authorList>
    </citation>
    <scope>NUCLEOTIDE SEQUENCE [LARGE SCALE GENOMIC DNA]</scope>
    <source>
        <strain evidence="14 15">PTSAPSY</strain>
    </source>
</reference>
<dbReference type="Gene3D" id="3.30.70.20">
    <property type="match status" value="1"/>
</dbReference>
<keyword evidence="6 12" id="KW-0274">FAD</keyword>
<keyword evidence="5 12" id="KW-0479">Metal-binding</keyword>
<comment type="cofactor">
    <cofactor evidence="12">
        <name>[4Fe-4S] cluster</name>
        <dbReference type="ChEBI" id="CHEBI:49883"/>
    </cofactor>
    <text evidence="12">Binds 1 [4Fe-4S] cluster.</text>
</comment>
<evidence type="ECO:0000313" key="14">
    <source>
        <dbReference type="EMBL" id="AKK20546.1"/>
    </source>
</evidence>
<protein>
    <recommendedName>
        <fullName evidence="12">Electron transfer flavoprotein-ubiquinone oxidoreductase</fullName>
        <shortName evidence="12">ETF-QO</shortName>
        <ecNumber evidence="12">1.5.5.1</ecNumber>
    </recommendedName>
</protein>
<sequence>MNNCDIYNDIDVLEYDIVIIGAGPAGLSAAIRCKQINPHLSVVILEKSADVGDHVLSGAIIDPIGIDTLLPGWREEKTHPFNTIVKKDLYCFLNSRRSIQIPHFCFPSFMNNKGNYIVSLGRVCRWLKNKAEELGVEIYCGFTATDFFYGEKEEVRGVFTGDKGKNYDGTPGKNYVPPMLLLSKYVLIGEGACGSLTRKLLERYSLMDGRQPQKFGLGVKELWKIQSRHYTKGLVLHTVGWPLDNSNSGGGFIYHFDDNLVSVGFVLHLDYRNPWISIYEELQRFKTHPAIRTIFEEGERLEYGARVISEGGWQSVPKLSFPGGSLIGCAAGFVNLLRIKGSHNAILSGILAAEKVVQRLSSDCKNDDPIEIENSWRQTYIGKDLWITRNVKPFLSRFGTVIGFSLGLIDVCIQKFLGFSFFGTLKHSRIDYASLEPAAKYKKIDYPKPDGKLTFDIMSSLFLAKIKYVKGQPTHLFIKDKNLQKNSELKVYSGPSMRYCPARVYEWHQNNGENNYIIHSHNCIHCKACVIKDPNQNIEWNPPQGGDGPYYLDM</sequence>
<comment type="function">
    <text evidence="2 12">Accepts electrons from ETF and reduces ubiquinone.</text>
</comment>